<reference evidence="1" key="1">
    <citation type="submission" date="2017-10" db="EMBL/GenBank/DDBJ databases">
        <title>Genome sequence of cellulolytic Lachnospiraceae bacterium XHS1971 isolated from hotspring sediment.</title>
        <authorList>
            <person name="Vasudevan G."/>
            <person name="Joshi A.J."/>
            <person name="Hivarkar S."/>
            <person name="Lanjekar V.B."/>
            <person name="Dhakephalkar P.K."/>
            <person name="Dagar S."/>
        </authorList>
    </citation>
    <scope>NUCLEOTIDE SEQUENCE</scope>
    <source>
        <strain evidence="1">XHS1971</strain>
    </source>
</reference>
<gene>
    <name evidence="1" type="ORF">CS063_04550</name>
</gene>
<organism evidence="1 2">
    <name type="scientific">Sporanaerobium hydrogeniformans</name>
    <dbReference type="NCBI Taxonomy" id="3072179"/>
    <lineage>
        <taxon>Bacteria</taxon>
        <taxon>Bacillati</taxon>
        <taxon>Bacillota</taxon>
        <taxon>Clostridia</taxon>
        <taxon>Lachnospirales</taxon>
        <taxon>Lachnospiraceae</taxon>
        <taxon>Sporanaerobium</taxon>
    </lineage>
</organism>
<comment type="caution">
    <text evidence="1">The sequence shown here is derived from an EMBL/GenBank/DDBJ whole genome shotgun (WGS) entry which is preliminary data.</text>
</comment>
<dbReference type="EMBL" id="PEDL01000002">
    <property type="protein sequence ID" value="PHV71831.1"/>
    <property type="molecule type" value="Genomic_DNA"/>
</dbReference>
<accession>A0AC61DGG3</accession>
<dbReference type="Proteomes" id="UP000224460">
    <property type="component" value="Unassembled WGS sequence"/>
</dbReference>
<evidence type="ECO:0000313" key="1">
    <source>
        <dbReference type="EMBL" id="PHV71831.1"/>
    </source>
</evidence>
<protein>
    <submittedName>
        <fullName evidence="1">Uncharacterized protein</fullName>
    </submittedName>
</protein>
<evidence type="ECO:0000313" key="2">
    <source>
        <dbReference type="Proteomes" id="UP000224460"/>
    </source>
</evidence>
<name>A0AC61DGG3_9FIRM</name>
<keyword evidence="2" id="KW-1185">Reference proteome</keyword>
<proteinExistence type="predicted"/>
<sequence length="109" mass="12835">MTVSKQISLKGRSALFGRIILPQKYPRMVASYVGLNEKYFSTRFAKETGSTFGNYLTEIRMRKAKELLNKTDLKMYEISEQIGYNNVEHFTRMFKKLYEVSPTLYRNTK</sequence>